<dbReference type="AlphaFoldDB" id="A0A0E0HRP1"/>
<organism evidence="2">
    <name type="scientific">Oryza nivara</name>
    <name type="common">Indian wild rice</name>
    <name type="synonym">Oryza sativa f. spontanea</name>
    <dbReference type="NCBI Taxonomy" id="4536"/>
    <lineage>
        <taxon>Eukaryota</taxon>
        <taxon>Viridiplantae</taxon>
        <taxon>Streptophyta</taxon>
        <taxon>Embryophyta</taxon>
        <taxon>Tracheophyta</taxon>
        <taxon>Spermatophyta</taxon>
        <taxon>Magnoliopsida</taxon>
        <taxon>Liliopsida</taxon>
        <taxon>Poales</taxon>
        <taxon>Poaceae</taxon>
        <taxon>BOP clade</taxon>
        <taxon>Oryzoideae</taxon>
        <taxon>Oryzeae</taxon>
        <taxon>Oryzinae</taxon>
        <taxon>Oryza</taxon>
    </lineage>
</organism>
<keyword evidence="3" id="KW-1185">Reference proteome</keyword>
<sequence length="334" mass="37173">MRLASGCMFTTGWMQHLAASVLRRPPRGSARREEESSPEGQGGQGEQGKMGMLWMPFTPCYADADARSKGRPWVPNPAATTSLLPDLVTRSGRQALAVSTPDGVPQRYKADRQVRCGRSRVVGYVELIGGDSSSSAAMGEDTQEAKALMIAIVPHLHRCDLVFILQSCILRNLESNLPKANKISHETLMGCAKYTTMQPQVWITLVIKAATRICSLRTQPARSAPASVHCCPARYSRLRWPLLAGRLRRVGCLPVLVDKCALRRLRFKASRLLAEWHCREHSEVSTKQKKETTNHRLMMFGVHMQRPTSLNGATFLQPHFHSGPERSEANSRIH</sequence>
<evidence type="ECO:0000256" key="1">
    <source>
        <dbReference type="SAM" id="MobiDB-lite"/>
    </source>
</evidence>
<evidence type="ECO:0000313" key="2">
    <source>
        <dbReference type="EnsemblPlants" id="ONIVA06G19930.2"/>
    </source>
</evidence>
<reference evidence="2" key="2">
    <citation type="submission" date="2018-04" db="EMBL/GenBank/DDBJ databases">
        <title>OnivRS2 (Oryza nivara Reference Sequence Version 2).</title>
        <authorList>
            <person name="Zhang J."/>
            <person name="Kudrna D."/>
            <person name="Lee S."/>
            <person name="Talag J."/>
            <person name="Rajasekar S."/>
            <person name="Welchert J."/>
            <person name="Hsing Y.-I."/>
            <person name="Wing R.A."/>
        </authorList>
    </citation>
    <scope>NUCLEOTIDE SEQUENCE [LARGE SCALE GENOMIC DNA]</scope>
    <source>
        <strain evidence="2">SL10</strain>
    </source>
</reference>
<proteinExistence type="predicted"/>
<dbReference type="Gramene" id="ONIVA06G19930.2">
    <property type="protein sequence ID" value="ONIVA06G19930.2"/>
    <property type="gene ID" value="ONIVA06G19930"/>
</dbReference>
<name>A0A0E0HRP1_ORYNI</name>
<dbReference type="Proteomes" id="UP000006591">
    <property type="component" value="Chromosome 6"/>
</dbReference>
<dbReference type="EnsemblPlants" id="ONIVA06G19930.2">
    <property type="protein sequence ID" value="ONIVA06G19930.2"/>
    <property type="gene ID" value="ONIVA06G19930"/>
</dbReference>
<feature type="region of interest" description="Disordered" evidence="1">
    <location>
        <begin position="23"/>
        <end position="49"/>
    </location>
</feature>
<accession>A0A0E0HRP1</accession>
<reference evidence="2" key="1">
    <citation type="submission" date="2015-04" db="UniProtKB">
        <authorList>
            <consortium name="EnsemblPlants"/>
        </authorList>
    </citation>
    <scope>IDENTIFICATION</scope>
    <source>
        <strain evidence="2">SL10</strain>
    </source>
</reference>
<evidence type="ECO:0000313" key="3">
    <source>
        <dbReference type="Proteomes" id="UP000006591"/>
    </source>
</evidence>
<protein>
    <submittedName>
        <fullName evidence="2">Uncharacterized protein</fullName>
    </submittedName>
</protein>